<dbReference type="RefSeq" id="XP_001014457.2">
    <property type="nucleotide sequence ID" value="XM_001014457.2"/>
</dbReference>
<dbReference type="Pfam" id="PF00569">
    <property type="entry name" value="ZZ"/>
    <property type="match status" value="1"/>
</dbReference>
<dbReference type="InterPro" id="IPR000433">
    <property type="entry name" value="Znf_ZZ"/>
</dbReference>
<dbReference type="eggNOG" id="KOG1362">
    <property type="taxonomic scope" value="Eukaryota"/>
</dbReference>
<organism evidence="9 10">
    <name type="scientific">Tetrahymena thermophila (strain SB210)</name>
    <dbReference type="NCBI Taxonomy" id="312017"/>
    <lineage>
        <taxon>Eukaryota</taxon>
        <taxon>Sar</taxon>
        <taxon>Alveolata</taxon>
        <taxon>Ciliophora</taxon>
        <taxon>Intramacronucleata</taxon>
        <taxon>Oligohymenophorea</taxon>
        <taxon>Hymenostomatida</taxon>
        <taxon>Tetrahymenina</taxon>
        <taxon>Tetrahymenidae</taxon>
        <taxon>Tetrahymena</taxon>
    </lineage>
</organism>
<dbReference type="KEGG" id="tet:TTHERM_00522790"/>
<evidence type="ECO:0000259" key="7">
    <source>
        <dbReference type="PROSITE" id="PS50089"/>
    </source>
</evidence>
<evidence type="ECO:0000313" key="9">
    <source>
        <dbReference type="EMBL" id="EAR94212.2"/>
    </source>
</evidence>
<evidence type="ECO:0000256" key="4">
    <source>
        <dbReference type="PROSITE-ProRule" id="PRU00175"/>
    </source>
</evidence>
<reference evidence="10" key="1">
    <citation type="journal article" date="2006" name="PLoS Biol.">
        <title>Macronuclear genome sequence of the ciliate Tetrahymena thermophila, a model eukaryote.</title>
        <authorList>
            <person name="Eisen J.A."/>
            <person name="Coyne R.S."/>
            <person name="Wu M."/>
            <person name="Wu D."/>
            <person name="Thiagarajan M."/>
            <person name="Wortman J.R."/>
            <person name="Badger J.H."/>
            <person name="Ren Q."/>
            <person name="Amedeo P."/>
            <person name="Jones K.M."/>
            <person name="Tallon L.J."/>
            <person name="Delcher A.L."/>
            <person name="Salzberg S.L."/>
            <person name="Silva J.C."/>
            <person name="Haas B.J."/>
            <person name="Majoros W.H."/>
            <person name="Farzad M."/>
            <person name="Carlton J.M."/>
            <person name="Smith R.K. Jr."/>
            <person name="Garg J."/>
            <person name="Pearlman R.E."/>
            <person name="Karrer K.M."/>
            <person name="Sun L."/>
            <person name="Manning G."/>
            <person name="Elde N.C."/>
            <person name="Turkewitz A.P."/>
            <person name="Asai D.J."/>
            <person name="Wilkes D.E."/>
            <person name="Wang Y."/>
            <person name="Cai H."/>
            <person name="Collins K."/>
            <person name="Stewart B.A."/>
            <person name="Lee S.R."/>
            <person name="Wilamowska K."/>
            <person name="Weinberg Z."/>
            <person name="Ruzzo W.L."/>
            <person name="Wloga D."/>
            <person name="Gaertig J."/>
            <person name="Frankel J."/>
            <person name="Tsao C.-C."/>
            <person name="Gorovsky M.A."/>
            <person name="Keeling P.J."/>
            <person name="Waller R.F."/>
            <person name="Patron N.J."/>
            <person name="Cherry J.M."/>
            <person name="Stover N.A."/>
            <person name="Krieger C.J."/>
            <person name="del Toro C."/>
            <person name="Ryder H.F."/>
            <person name="Williamson S.C."/>
            <person name="Barbeau R.A."/>
            <person name="Hamilton E.P."/>
            <person name="Orias E."/>
        </authorList>
    </citation>
    <scope>NUCLEOTIDE SEQUENCE [LARGE SCALE GENOMIC DNA]</scope>
    <source>
        <strain evidence="10">SB210</strain>
    </source>
</reference>
<dbReference type="PROSITE" id="PS50016">
    <property type="entry name" value="ZF_PHD_2"/>
    <property type="match status" value="1"/>
</dbReference>
<dbReference type="Gene3D" id="3.30.60.90">
    <property type="match status" value="1"/>
</dbReference>
<dbReference type="STRING" id="312017.I7M144"/>
<feature type="region of interest" description="Disordered" evidence="5">
    <location>
        <begin position="423"/>
        <end position="469"/>
    </location>
</feature>
<feature type="compositionally biased region" description="Polar residues" evidence="5">
    <location>
        <begin position="440"/>
        <end position="455"/>
    </location>
</feature>
<dbReference type="InterPro" id="IPR013083">
    <property type="entry name" value="Znf_RING/FYVE/PHD"/>
</dbReference>
<feature type="compositionally biased region" description="Polar residues" evidence="5">
    <location>
        <begin position="423"/>
        <end position="432"/>
    </location>
</feature>
<keyword evidence="1" id="KW-0479">Metal-binding</keyword>
<gene>
    <name evidence="9" type="ORF">TTHERM_00522790</name>
</gene>
<dbReference type="PANTHER" id="PTHR21540">
    <property type="entry name" value="RING FINGER AND SWIM DOMAIN-CONTAINING PROTEIN 2"/>
    <property type="match status" value="1"/>
</dbReference>
<dbReference type="InParanoid" id="I7M144"/>
<dbReference type="InterPro" id="IPR043145">
    <property type="entry name" value="Znf_ZZ_sf"/>
</dbReference>
<feature type="domain" description="RING-type" evidence="7">
    <location>
        <begin position="363"/>
        <end position="404"/>
    </location>
</feature>
<evidence type="ECO:0000259" key="6">
    <source>
        <dbReference type="PROSITE" id="PS50016"/>
    </source>
</evidence>
<accession>I7M144</accession>
<dbReference type="PANTHER" id="PTHR21540:SF3">
    <property type="entry name" value="E3 UBIQUITIN-PROTEIN LIGASE ZSWIM2"/>
    <property type="match status" value="1"/>
</dbReference>
<dbReference type="AlphaFoldDB" id="I7M144"/>
<dbReference type="PROSITE" id="PS50089">
    <property type="entry name" value="ZF_RING_2"/>
    <property type="match status" value="2"/>
</dbReference>
<sequence>MSRSCAYTSKIPSGFKELIDQAQDLKLFQVSENGPSQFIFKDEEGEKFRIQIGYTISCTCQQQRINNQCVHTVFVLSKKFRVNQENPIIWQGSYTDQETEDIINLKYMQKRNNAAGNNSQSRQSYLLARQGTQKIDQALRNAKQQLRQPLDEESICPICQEDMKNDQPLTYCRKKCGNNFHIKCLRVWIDHKLSSGDKITCPMCRCDMTNGIFDEIRIDEDQFNIKYVTHFGKICGGCNKKNILGNLYHCLFCDNLDLCHYCYDSMQHPVHQKFLLKKKKDCEWEIAPQRIKKPQFGNLNILKTGIDTISHRQLDLKPTQIYSNLNDYFVSCFSLFKDINQELQLQSGLSIIGQEMNKSKNNCSLCNQVDNHGLMRKLSCGHGIDSLCLKQLISQNEIECPTCKVPILKGYVSAFQLKNKKTIQNEQSQDKQTNNKEQETNQSKGQQKKSNTFKQKTLDKFKTSQSTKENNLDLALTGNLLMPISNQQNNIISALEVNGEKKSMVEIEQEGLSQNTKRSSNFRIKKTTHVTKPPNNRQPQVIKNDLNNRIREQKENLQQQIQQGEFQLIGKEIFNKKSKNDEDSTIRGNTFNQQIRRNSYKQQNNNEYSATQCLGQQNQQNFISNQFQYEQSSNLNLYEQEQGDFNDQDEKIFQQEEKFNYNENQLKQNNCLDNQNPQYSHQLDNDNYGEEEEEEKEECKENYLQYQYEISGKQEYQVAENSQIKQNHEHDSCLLEDEDEEFQRQLIEQYEKQFGGVNDLQNVQQETTLTRVNDDLSDQLISQQEKYFDQLQNNDNQIQNNERISSYSLSHQNTTAISSNTNIQSLMNEQQEYETYIYQNNNEQENLTIRGNTIEKANTLNSRGIKYDREQIKVVKQGGNLNQKIRVSKSQRINQQKHGQQIKVPIVLQNQFEIVGQSSKPQARINERINGNHDLII</sequence>
<evidence type="ECO:0000256" key="2">
    <source>
        <dbReference type="ARBA" id="ARBA00022771"/>
    </source>
</evidence>
<dbReference type="Pfam" id="PF13639">
    <property type="entry name" value="zf-RING_2"/>
    <property type="match status" value="1"/>
</dbReference>
<dbReference type="GeneID" id="7826903"/>
<dbReference type="InterPro" id="IPR007527">
    <property type="entry name" value="Znf_SWIM"/>
</dbReference>
<evidence type="ECO:0000259" key="8">
    <source>
        <dbReference type="PROSITE" id="PS50966"/>
    </source>
</evidence>
<evidence type="ECO:0000313" key="10">
    <source>
        <dbReference type="Proteomes" id="UP000009168"/>
    </source>
</evidence>
<dbReference type="SMART" id="SM00184">
    <property type="entry name" value="RING"/>
    <property type="match status" value="2"/>
</dbReference>
<dbReference type="EMBL" id="GG662717">
    <property type="protein sequence ID" value="EAR94212.2"/>
    <property type="molecule type" value="Genomic_DNA"/>
</dbReference>
<proteinExistence type="predicted"/>
<dbReference type="InterPro" id="IPR001841">
    <property type="entry name" value="Znf_RING"/>
</dbReference>
<dbReference type="SUPFAM" id="SSF57850">
    <property type="entry name" value="RING/U-box"/>
    <property type="match status" value="3"/>
</dbReference>
<keyword evidence="2 4" id="KW-0863">Zinc-finger</keyword>
<dbReference type="CDD" id="cd16494">
    <property type="entry name" value="RING-CH-C4HC3_ZSWM2"/>
    <property type="match status" value="1"/>
</dbReference>
<dbReference type="InterPro" id="IPR039903">
    <property type="entry name" value="Zswim2"/>
</dbReference>
<dbReference type="GO" id="GO:0008270">
    <property type="term" value="F:zinc ion binding"/>
    <property type="evidence" value="ECO:0007669"/>
    <property type="project" value="UniProtKB-KW"/>
</dbReference>
<feature type="domain" description="PHD-type" evidence="6">
    <location>
        <begin position="153"/>
        <end position="207"/>
    </location>
</feature>
<feature type="domain" description="RING-type" evidence="7">
    <location>
        <begin position="156"/>
        <end position="205"/>
    </location>
</feature>
<dbReference type="Proteomes" id="UP000009168">
    <property type="component" value="Unassembled WGS sequence"/>
</dbReference>
<protein>
    <submittedName>
        <fullName evidence="9">SWIM zinc finger protein</fullName>
    </submittedName>
</protein>
<evidence type="ECO:0000256" key="3">
    <source>
        <dbReference type="ARBA" id="ARBA00022833"/>
    </source>
</evidence>
<evidence type="ECO:0000256" key="5">
    <source>
        <dbReference type="SAM" id="MobiDB-lite"/>
    </source>
</evidence>
<dbReference type="OrthoDB" id="290734at2759"/>
<dbReference type="SMART" id="SM00291">
    <property type="entry name" value="ZnF_ZZ"/>
    <property type="match status" value="1"/>
</dbReference>
<feature type="domain" description="SWIM-type" evidence="8">
    <location>
        <begin position="48"/>
        <end position="80"/>
    </location>
</feature>
<evidence type="ECO:0000256" key="1">
    <source>
        <dbReference type="ARBA" id="ARBA00022723"/>
    </source>
</evidence>
<dbReference type="InterPro" id="IPR019787">
    <property type="entry name" value="Znf_PHD-finger"/>
</dbReference>
<dbReference type="PROSITE" id="PS50966">
    <property type="entry name" value="ZF_SWIM"/>
    <property type="match status" value="1"/>
</dbReference>
<dbReference type="GO" id="GO:0061630">
    <property type="term" value="F:ubiquitin protein ligase activity"/>
    <property type="evidence" value="ECO:0007669"/>
    <property type="project" value="InterPro"/>
</dbReference>
<dbReference type="Gene3D" id="3.30.40.10">
    <property type="entry name" value="Zinc/RING finger domain, C3HC4 (zinc finger)"/>
    <property type="match status" value="2"/>
</dbReference>
<keyword evidence="10" id="KW-1185">Reference proteome</keyword>
<keyword evidence="3" id="KW-0862">Zinc</keyword>
<name>I7M144_TETTS</name>